<accession>A0A446BWR6</accession>
<dbReference type="Proteomes" id="UP000289323">
    <property type="component" value="Unassembled WGS sequence"/>
</dbReference>
<organism evidence="1 2">
    <name type="scientific">Thermothielavioides terrestris</name>
    <dbReference type="NCBI Taxonomy" id="2587410"/>
    <lineage>
        <taxon>Eukaryota</taxon>
        <taxon>Fungi</taxon>
        <taxon>Dikarya</taxon>
        <taxon>Ascomycota</taxon>
        <taxon>Pezizomycotina</taxon>
        <taxon>Sordariomycetes</taxon>
        <taxon>Sordariomycetidae</taxon>
        <taxon>Sordariales</taxon>
        <taxon>Chaetomiaceae</taxon>
        <taxon>Thermothielavioides</taxon>
    </lineage>
</organism>
<dbReference type="EMBL" id="OUUZ01000018">
    <property type="protein sequence ID" value="SPQ26973.1"/>
    <property type="molecule type" value="Genomic_DNA"/>
</dbReference>
<evidence type="ECO:0000313" key="1">
    <source>
        <dbReference type="EMBL" id="SPQ26973.1"/>
    </source>
</evidence>
<proteinExistence type="predicted"/>
<name>A0A446BWR6_9PEZI</name>
<sequence length="91" mass="10190">MGRWTIFAQCPFALKSNSSPVSETLTNTFMRVSSVMKRRKVVVVEVESLPLETGRMFRLITSMGDLSMKDMSLKDLSLKVCEAVKGSKSRV</sequence>
<protein>
    <submittedName>
        <fullName evidence="1">E36c3756-a7ed-40fe-b5f7-c9b5281013f7</fullName>
    </submittedName>
</protein>
<reference evidence="1 2" key="1">
    <citation type="submission" date="2018-04" db="EMBL/GenBank/DDBJ databases">
        <authorList>
            <person name="Huttner S."/>
            <person name="Dainat J."/>
        </authorList>
    </citation>
    <scope>NUCLEOTIDE SEQUENCE [LARGE SCALE GENOMIC DNA]</scope>
</reference>
<dbReference type="AlphaFoldDB" id="A0A446BWR6"/>
<evidence type="ECO:0000313" key="2">
    <source>
        <dbReference type="Proteomes" id="UP000289323"/>
    </source>
</evidence>
<gene>
    <name evidence="1" type="ORF">TT172_LOCUS9392</name>
</gene>